<evidence type="ECO:0000313" key="1">
    <source>
        <dbReference type="EMBL" id="MBI1756185.1"/>
    </source>
</evidence>
<dbReference type="EMBL" id="JACOSL010000025">
    <property type="protein sequence ID" value="MBI1756185.1"/>
    <property type="molecule type" value="Genomic_DNA"/>
</dbReference>
<organism evidence="1 2">
    <name type="scientific">Fimbriimonas ginsengisoli</name>
    <dbReference type="NCBI Taxonomy" id="1005039"/>
    <lineage>
        <taxon>Bacteria</taxon>
        <taxon>Bacillati</taxon>
        <taxon>Armatimonadota</taxon>
        <taxon>Fimbriimonadia</taxon>
        <taxon>Fimbriimonadales</taxon>
        <taxon>Fimbriimonadaceae</taxon>
        <taxon>Fimbriimonas</taxon>
    </lineage>
</organism>
<name>A0A931LRK9_FIMGI</name>
<proteinExistence type="predicted"/>
<protein>
    <submittedName>
        <fullName evidence="1">Uncharacterized protein</fullName>
    </submittedName>
</protein>
<sequence>MPVTFTFDIEDASVADPNDRTRIQVAFLRFGWEHVGGSAWRYPKFGADEHPSEDWLNHVVPALMYFRSLVEHSNMRVTKFTLDAHSEAGYRTNGARAIGQPIAKGAAIVLCAPNLAAEQEEKLSENRLKRFVSDTAGSLA</sequence>
<accession>A0A931LRK9</accession>
<evidence type="ECO:0000313" key="2">
    <source>
        <dbReference type="Proteomes" id="UP000727962"/>
    </source>
</evidence>
<reference evidence="1" key="1">
    <citation type="submission" date="2020-07" db="EMBL/GenBank/DDBJ databases">
        <title>Huge and variable diversity of episymbiotic CPR bacteria and DPANN archaea in groundwater ecosystems.</title>
        <authorList>
            <person name="He C.Y."/>
            <person name="Keren R."/>
            <person name="Whittaker M."/>
            <person name="Farag I.F."/>
            <person name="Doudna J."/>
            <person name="Cate J.H.D."/>
            <person name="Banfield J.F."/>
        </authorList>
    </citation>
    <scope>NUCLEOTIDE SEQUENCE</scope>
    <source>
        <strain evidence="1">NC_groundwater_17_Pr7_B-0.1um_64_12</strain>
    </source>
</reference>
<dbReference type="AlphaFoldDB" id="A0A931LRK9"/>
<comment type="caution">
    <text evidence="1">The sequence shown here is derived from an EMBL/GenBank/DDBJ whole genome shotgun (WGS) entry which is preliminary data.</text>
</comment>
<dbReference type="Proteomes" id="UP000727962">
    <property type="component" value="Unassembled WGS sequence"/>
</dbReference>
<gene>
    <name evidence="1" type="ORF">HYR64_03660</name>
</gene>